<name>U2KY08_9FIRM</name>
<dbReference type="STRING" id="411473.RUMCAL_00445"/>
<comment type="caution">
    <text evidence="1">The sequence shown here is derived from an EMBL/GenBank/DDBJ whole genome shotgun (WGS) entry which is preliminary data.</text>
</comment>
<evidence type="ECO:0000313" key="2">
    <source>
        <dbReference type="Proteomes" id="UP000016662"/>
    </source>
</evidence>
<dbReference type="EMBL" id="AWVF01000037">
    <property type="protein sequence ID" value="ERJ97172.1"/>
    <property type="molecule type" value="Genomic_DNA"/>
</dbReference>
<organism evidence="1 2">
    <name type="scientific">Ruminococcus callidus ATCC 27760</name>
    <dbReference type="NCBI Taxonomy" id="411473"/>
    <lineage>
        <taxon>Bacteria</taxon>
        <taxon>Bacillati</taxon>
        <taxon>Bacillota</taxon>
        <taxon>Clostridia</taxon>
        <taxon>Eubacteriales</taxon>
        <taxon>Oscillospiraceae</taxon>
        <taxon>Ruminococcus</taxon>
    </lineage>
</organism>
<dbReference type="RefSeq" id="WP_021682122.1">
    <property type="nucleotide sequence ID" value="NZ_KI260404.1"/>
</dbReference>
<dbReference type="PATRIC" id="fig|411473.3.peg.335"/>
<dbReference type="HOGENOM" id="CLU_3103454_0_0_9"/>
<accession>U2KY08</accession>
<dbReference type="Proteomes" id="UP000016662">
    <property type="component" value="Unassembled WGS sequence"/>
</dbReference>
<proteinExistence type="predicted"/>
<sequence length="51" mass="5779">MKQVLAIGEALRQRLVAGSCRIRFYSMGKGGAIASYSDRETFLAWKQNRKD</sequence>
<keyword evidence="2" id="KW-1185">Reference proteome</keyword>
<reference evidence="1 2" key="1">
    <citation type="submission" date="2013-07" db="EMBL/GenBank/DDBJ databases">
        <authorList>
            <person name="Weinstock G."/>
            <person name="Sodergren E."/>
            <person name="Wylie T."/>
            <person name="Fulton L."/>
            <person name="Fulton R."/>
            <person name="Fronick C."/>
            <person name="O'Laughlin M."/>
            <person name="Godfrey J."/>
            <person name="Miner T."/>
            <person name="Herter B."/>
            <person name="Appelbaum E."/>
            <person name="Cordes M."/>
            <person name="Lek S."/>
            <person name="Wollam A."/>
            <person name="Pepin K.H."/>
            <person name="Palsikar V.B."/>
            <person name="Mitreva M."/>
            <person name="Wilson R.K."/>
        </authorList>
    </citation>
    <scope>NUCLEOTIDE SEQUENCE [LARGE SCALE GENOMIC DNA]</scope>
    <source>
        <strain evidence="1 2">ATCC 27760</strain>
    </source>
</reference>
<protein>
    <submittedName>
        <fullName evidence="1">Uncharacterized protein</fullName>
    </submittedName>
</protein>
<evidence type="ECO:0000313" key="1">
    <source>
        <dbReference type="EMBL" id="ERJ97172.1"/>
    </source>
</evidence>
<gene>
    <name evidence="1" type="ORF">RUMCAL_00445</name>
</gene>
<dbReference type="AlphaFoldDB" id="U2KY08"/>